<dbReference type="PANTHER" id="PTHR31595">
    <property type="entry name" value="LONG-CHAIN-ALCOHOL O-FATTY-ACYLTRANSFERASE 3-RELATED"/>
    <property type="match status" value="1"/>
</dbReference>
<feature type="transmembrane region" description="Helical" evidence="8">
    <location>
        <begin position="192"/>
        <end position="223"/>
    </location>
</feature>
<feature type="transmembrane region" description="Helical" evidence="8">
    <location>
        <begin position="21"/>
        <end position="39"/>
    </location>
</feature>
<comment type="pathway">
    <text evidence="2">Secondary metabolite biosynthesis.</text>
</comment>
<dbReference type="GO" id="GO:0006629">
    <property type="term" value="P:lipid metabolic process"/>
    <property type="evidence" value="ECO:0007669"/>
    <property type="project" value="InterPro"/>
</dbReference>
<evidence type="ECO:0000256" key="4">
    <source>
        <dbReference type="ARBA" id="ARBA00022679"/>
    </source>
</evidence>
<dbReference type="Proteomes" id="UP000076738">
    <property type="component" value="Unassembled WGS sequence"/>
</dbReference>
<evidence type="ECO:0000256" key="6">
    <source>
        <dbReference type="ARBA" id="ARBA00022989"/>
    </source>
</evidence>
<evidence type="ECO:0000256" key="2">
    <source>
        <dbReference type="ARBA" id="ARBA00005179"/>
    </source>
</evidence>
<sequence length="405" mass="46355">MADKISIITPATGLTPITPSLVPYLFLSSILHIVGLLIPSLAIRRLVFFCMVAIDSYFVFFATTGDPWSDHHLGNACASRLLLACDFLVLNNSQRDYWKIGEGKYHDLPWWKRLLWAADLSINTRGIGWNWEAVKAHPPHPSDSMGRFRFALRQAIRWAYAYLMVDLTATLFRKRAACQAGGSFFQDGLGWLLVYVAAWYFNLCFNMIISHSFLAGASVLLGISKPSDWPNFYGGIQQAYSMRRFWGRAWHHIFRRFLTSNSQFVSRRVLGLQKGNPLLPYVELYLAFFLSGAVHWVGTWAMLRQYTAPNMTLLFFILQATVITLEDFIVVFGKRMGIKDSWWVRLLGYAWVVAWMVALTPVRTEPLIKAGFFDRGKKEFSVVQGIWEGNWHPAYERAAPLVVMD</sequence>
<keyword evidence="6 8" id="KW-1133">Transmembrane helix</keyword>
<comment type="subcellular location">
    <subcellularLocation>
        <location evidence="1">Membrane</location>
        <topology evidence="1">Multi-pass membrane protein</topology>
    </subcellularLocation>
</comment>
<keyword evidence="4" id="KW-0808">Transferase</keyword>
<dbReference type="STRING" id="1330018.A0A167NJL0"/>
<dbReference type="EMBL" id="KV417278">
    <property type="protein sequence ID" value="KZO97787.1"/>
    <property type="molecule type" value="Genomic_DNA"/>
</dbReference>
<evidence type="ECO:0000259" key="9">
    <source>
        <dbReference type="Pfam" id="PF13813"/>
    </source>
</evidence>
<evidence type="ECO:0000256" key="8">
    <source>
        <dbReference type="SAM" id="Phobius"/>
    </source>
</evidence>
<feature type="transmembrane region" description="Helical" evidence="8">
    <location>
        <begin position="342"/>
        <end position="362"/>
    </location>
</feature>
<dbReference type="AlphaFoldDB" id="A0A167NJL0"/>
<gene>
    <name evidence="10" type="ORF">CALVIDRAFT_562683</name>
</gene>
<protein>
    <recommendedName>
        <fullName evidence="9">Wax synthase domain-containing protein</fullName>
    </recommendedName>
</protein>
<evidence type="ECO:0000256" key="7">
    <source>
        <dbReference type="ARBA" id="ARBA00023136"/>
    </source>
</evidence>
<keyword evidence="5 8" id="KW-0812">Transmembrane</keyword>
<evidence type="ECO:0000256" key="5">
    <source>
        <dbReference type="ARBA" id="ARBA00022692"/>
    </source>
</evidence>
<dbReference type="GO" id="GO:0008374">
    <property type="term" value="F:O-acyltransferase activity"/>
    <property type="evidence" value="ECO:0007669"/>
    <property type="project" value="InterPro"/>
</dbReference>
<feature type="domain" description="Wax synthase" evidence="9">
    <location>
        <begin position="229"/>
        <end position="318"/>
    </location>
</feature>
<dbReference type="InterPro" id="IPR032805">
    <property type="entry name" value="Wax_synthase_dom"/>
</dbReference>
<dbReference type="PANTHER" id="PTHR31595:SF57">
    <property type="entry name" value="OS04G0481900 PROTEIN"/>
    <property type="match status" value="1"/>
</dbReference>
<dbReference type="OrthoDB" id="1077582at2759"/>
<dbReference type="GO" id="GO:0016020">
    <property type="term" value="C:membrane"/>
    <property type="evidence" value="ECO:0007669"/>
    <property type="project" value="UniProtKB-SubCell"/>
</dbReference>
<feature type="transmembrane region" description="Helical" evidence="8">
    <location>
        <begin position="310"/>
        <end position="330"/>
    </location>
</feature>
<comment type="similarity">
    <text evidence="3">Belongs to the wax synthase family.</text>
</comment>
<keyword evidence="7 8" id="KW-0472">Membrane</keyword>
<evidence type="ECO:0000256" key="3">
    <source>
        <dbReference type="ARBA" id="ARBA00007282"/>
    </source>
</evidence>
<keyword evidence="11" id="KW-1185">Reference proteome</keyword>
<accession>A0A167NJL0</accession>
<evidence type="ECO:0000256" key="1">
    <source>
        <dbReference type="ARBA" id="ARBA00004141"/>
    </source>
</evidence>
<name>A0A167NJL0_CALVF</name>
<organism evidence="10 11">
    <name type="scientific">Calocera viscosa (strain TUFC12733)</name>
    <dbReference type="NCBI Taxonomy" id="1330018"/>
    <lineage>
        <taxon>Eukaryota</taxon>
        <taxon>Fungi</taxon>
        <taxon>Dikarya</taxon>
        <taxon>Basidiomycota</taxon>
        <taxon>Agaricomycotina</taxon>
        <taxon>Dacrymycetes</taxon>
        <taxon>Dacrymycetales</taxon>
        <taxon>Dacrymycetaceae</taxon>
        <taxon>Calocera</taxon>
    </lineage>
</organism>
<evidence type="ECO:0000313" key="10">
    <source>
        <dbReference type="EMBL" id="KZO97787.1"/>
    </source>
</evidence>
<reference evidence="10 11" key="1">
    <citation type="journal article" date="2016" name="Mol. Biol. Evol.">
        <title>Comparative Genomics of Early-Diverging Mushroom-Forming Fungi Provides Insights into the Origins of Lignocellulose Decay Capabilities.</title>
        <authorList>
            <person name="Nagy L.G."/>
            <person name="Riley R."/>
            <person name="Tritt A."/>
            <person name="Adam C."/>
            <person name="Daum C."/>
            <person name="Floudas D."/>
            <person name="Sun H."/>
            <person name="Yadav J.S."/>
            <person name="Pangilinan J."/>
            <person name="Larsson K.H."/>
            <person name="Matsuura K."/>
            <person name="Barry K."/>
            <person name="Labutti K."/>
            <person name="Kuo R."/>
            <person name="Ohm R.A."/>
            <person name="Bhattacharya S.S."/>
            <person name="Shirouzu T."/>
            <person name="Yoshinaga Y."/>
            <person name="Martin F.M."/>
            <person name="Grigoriev I.V."/>
            <person name="Hibbett D.S."/>
        </authorList>
    </citation>
    <scope>NUCLEOTIDE SEQUENCE [LARGE SCALE GENOMIC DNA]</scope>
    <source>
        <strain evidence="10 11">TUFC12733</strain>
    </source>
</reference>
<evidence type="ECO:0000313" key="11">
    <source>
        <dbReference type="Proteomes" id="UP000076738"/>
    </source>
</evidence>
<feature type="transmembrane region" description="Helical" evidence="8">
    <location>
        <begin position="278"/>
        <end position="298"/>
    </location>
</feature>
<dbReference type="Pfam" id="PF13813">
    <property type="entry name" value="MBOAT_2"/>
    <property type="match status" value="1"/>
</dbReference>
<proteinExistence type="inferred from homology"/>
<feature type="transmembrane region" description="Helical" evidence="8">
    <location>
        <begin position="155"/>
        <end position="172"/>
    </location>
</feature>
<dbReference type="InterPro" id="IPR044851">
    <property type="entry name" value="Wax_synthase"/>
</dbReference>